<keyword evidence="2" id="KW-1185">Reference proteome</keyword>
<organism evidence="1 2">
    <name type="scientific">Pseudomonas paralactis</name>
    <dbReference type="NCBI Taxonomy" id="1615673"/>
    <lineage>
        <taxon>Bacteria</taxon>
        <taxon>Pseudomonadati</taxon>
        <taxon>Pseudomonadota</taxon>
        <taxon>Gammaproteobacteria</taxon>
        <taxon>Pseudomonadales</taxon>
        <taxon>Pseudomonadaceae</taxon>
        <taxon>Pseudomonas</taxon>
    </lineage>
</organism>
<name>A0ABS0V100_9PSED</name>
<gene>
    <name evidence="1" type="ORF">YA0871_14940</name>
</gene>
<dbReference type="Proteomes" id="UP000607562">
    <property type="component" value="Unassembled WGS sequence"/>
</dbReference>
<evidence type="ECO:0000313" key="2">
    <source>
        <dbReference type="Proteomes" id="UP000607562"/>
    </source>
</evidence>
<dbReference type="RefSeq" id="WP_198707776.1">
    <property type="nucleotide sequence ID" value="NZ_JAEILM010000044.1"/>
</dbReference>
<sequence>MPRKDWGRVDAFTNMLHRKGMDLFTLLDRHEFRHIDAVYNLKVDPPAH</sequence>
<proteinExistence type="predicted"/>
<evidence type="ECO:0000313" key="1">
    <source>
        <dbReference type="EMBL" id="MBI6633960.1"/>
    </source>
</evidence>
<reference evidence="1 2" key="1">
    <citation type="submission" date="2020-12" db="EMBL/GenBank/DDBJ databases">
        <title>Comparative genomic insights into the epidemiology and virulence of plant pathogenic Pseudomonads from Turkey.</title>
        <authorList>
            <person name="Dillon M."/>
            <person name="Ruiz-Bedoya T."/>
            <person name="Bendalovic-Torma C."/>
            <person name="Guttman K.M."/>
            <person name="Kwak H."/>
            <person name="Middleton M.A."/>
            <person name="Wang P.W."/>
            <person name="Horuz S."/>
            <person name="Aysan Y."/>
            <person name="Guttman D.S."/>
        </authorList>
    </citation>
    <scope>NUCLEOTIDE SEQUENCE [LARGE SCALE GENOMIC DNA]</scope>
    <source>
        <strain evidence="1 2">Marul_2_1</strain>
    </source>
</reference>
<comment type="caution">
    <text evidence="1">The sequence shown here is derived from an EMBL/GenBank/DDBJ whole genome shotgun (WGS) entry which is preliminary data.</text>
</comment>
<protein>
    <submittedName>
        <fullName evidence="1">Uncharacterized protein</fullName>
    </submittedName>
</protein>
<accession>A0ABS0V100</accession>
<dbReference type="EMBL" id="JAEILM010000044">
    <property type="protein sequence ID" value="MBI6633960.1"/>
    <property type="molecule type" value="Genomic_DNA"/>
</dbReference>